<evidence type="ECO:0000256" key="2">
    <source>
        <dbReference type="SAM" id="MobiDB-lite"/>
    </source>
</evidence>
<evidence type="ECO:0000313" key="4">
    <source>
        <dbReference type="Proteomes" id="UP000694865"/>
    </source>
</evidence>
<dbReference type="InterPro" id="IPR006888">
    <property type="entry name" value="XLR/SYCP3/FAM9_dom"/>
</dbReference>
<comment type="similarity">
    <text evidence="1">Belongs to the XLR/SYCP3 family.</text>
</comment>
<keyword evidence="4" id="KW-1185">Reference proteome</keyword>
<accession>A0ABM0MD91</accession>
<dbReference type="PANTHER" id="PTHR19368">
    <property type="entry name" value="XLR/SCP3/FAM9"/>
    <property type="match status" value="1"/>
</dbReference>
<name>A0ABM0MD91_SACKO</name>
<organism evidence="4 5">
    <name type="scientific">Saccoglossus kowalevskii</name>
    <name type="common">Acorn worm</name>
    <dbReference type="NCBI Taxonomy" id="10224"/>
    <lineage>
        <taxon>Eukaryota</taxon>
        <taxon>Metazoa</taxon>
        <taxon>Hemichordata</taxon>
        <taxon>Enteropneusta</taxon>
        <taxon>Harrimaniidae</taxon>
        <taxon>Saccoglossus</taxon>
    </lineage>
</organism>
<dbReference type="RefSeq" id="XP_006817982.1">
    <property type="nucleotide sequence ID" value="XM_006817919.1"/>
</dbReference>
<proteinExistence type="inferred from homology"/>
<feature type="compositionally biased region" description="Low complexity" evidence="2">
    <location>
        <begin position="7"/>
        <end position="17"/>
    </location>
</feature>
<dbReference type="GeneID" id="102807874"/>
<dbReference type="PANTHER" id="PTHR19368:SF15">
    <property type="entry name" value="XLR_SYCP3_FAM9 DOMAIN-CONTAINING PROTEIN"/>
    <property type="match status" value="1"/>
</dbReference>
<gene>
    <name evidence="5" type="primary">LOC102807874</name>
</gene>
<evidence type="ECO:0000256" key="1">
    <source>
        <dbReference type="ARBA" id="ARBA00010283"/>
    </source>
</evidence>
<feature type="compositionally biased region" description="Acidic residues" evidence="2">
    <location>
        <begin position="18"/>
        <end position="32"/>
    </location>
</feature>
<dbReference type="Pfam" id="PF04803">
    <property type="entry name" value="Cor1"/>
    <property type="match status" value="1"/>
</dbReference>
<protein>
    <submittedName>
        <fullName evidence="5">Synaptonemal complex protein 3-like</fullName>
    </submittedName>
</protein>
<feature type="domain" description="XLR/SYCP3/FAM9" evidence="3">
    <location>
        <begin position="79"/>
        <end position="210"/>
    </location>
</feature>
<reference evidence="5" key="1">
    <citation type="submission" date="2025-08" db="UniProtKB">
        <authorList>
            <consortium name="RefSeq"/>
        </authorList>
    </citation>
    <scope>IDENTIFICATION</scope>
    <source>
        <tissue evidence="5">Testes</tissue>
    </source>
</reference>
<evidence type="ECO:0000259" key="3">
    <source>
        <dbReference type="Pfam" id="PF04803"/>
    </source>
</evidence>
<evidence type="ECO:0000313" key="5">
    <source>
        <dbReference type="RefSeq" id="XP_006817982.1"/>
    </source>
</evidence>
<feature type="region of interest" description="Disordered" evidence="2">
    <location>
        <begin position="1"/>
        <end position="54"/>
    </location>
</feature>
<dbReference type="Proteomes" id="UP000694865">
    <property type="component" value="Unplaced"/>
</dbReference>
<dbReference type="InterPro" id="IPR051443">
    <property type="entry name" value="XLR/SYCP3"/>
</dbReference>
<sequence length="232" mass="27392">MPKKQPQKQQKPQPVSEESVEDAFDFDDEEDNQHETTREDETPTVPSRSGKKRVYNELTDDVGGEVHTLLDRFGSDISKSIVAKRKRLELLTQQSLKCSNRKVDDIFKGQNAERQRLSDEYCKQVMNVFEQWGTDINKMKDHEDKLQTLFRQQQKLFQQARIVQGQRLKTLRQLHEQYSKGMTDLESRHQDQHSNVQVELRKEMSLLQKKILMDTQNQEMANVRKSLQSMLW</sequence>